<organism evidence="1 2">
    <name type="scientific">Rhodovulum marinum</name>
    <dbReference type="NCBI Taxonomy" id="320662"/>
    <lineage>
        <taxon>Bacteria</taxon>
        <taxon>Pseudomonadati</taxon>
        <taxon>Pseudomonadota</taxon>
        <taxon>Alphaproteobacteria</taxon>
        <taxon>Rhodobacterales</taxon>
        <taxon>Paracoccaceae</taxon>
        <taxon>Rhodovulum</taxon>
    </lineage>
</organism>
<dbReference type="Proteomes" id="UP000294835">
    <property type="component" value="Unassembled WGS sequence"/>
</dbReference>
<dbReference type="AlphaFoldDB" id="A0A4V2SRH6"/>
<proteinExistence type="predicted"/>
<protein>
    <submittedName>
        <fullName evidence="1">Uncharacterized protein DUF1523</fullName>
    </submittedName>
</protein>
<name>A0A4V2SRH6_9RHOB</name>
<accession>A0A4V2SRH6</accession>
<keyword evidence="2" id="KW-1185">Reference proteome</keyword>
<dbReference type="EMBL" id="SLXP01000002">
    <property type="protein sequence ID" value="TCP43056.1"/>
    <property type="molecule type" value="Genomic_DNA"/>
</dbReference>
<dbReference type="OrthoDB" id="5354324at2"/>
<gene>
    <name evidence="1" type="ORF">EV662_102249</name>
</gene>
<evidence type="ECO:0000313" key="2">
    <source>
        <dbReference type="Proteomes" id="UP000294835"/>
    </source>
</evidence>
<dbReference type="Pfam" id="PF07509">
    <property type="entry name" value="DUF1523"/>
    <property type="match status" value="1"/>
</dbReference>
<sequence length="140" mass="15339">MTSKTKIKIGLGLVLVVALGLVWVRWGPDSWEVQITGTTGDGRDVQYRIETVYAGTSDTLIFKNRDAGLMPPYFKFDSADLQSVASRVTRECPQEPVIVNGYGLRIPFLDMFPNATSIEAPERCRRAPSDQGEGEVSGTG</sequence>
<dbReference type="InterPro" id="IPR011088">
    <property type="entry name" value="Phage_phiNM3_A0EWY4"/>
</dbReference>
<dbReference type="RefSeq" id="WP_132460913.1">
    <property type="nucleotide sequence ID" value="NZ_SLXP01000002.1"/>
</dbReference>
<evidence type="ECO:0000313" key="1">
    <source>
        <dbReference type="EMBL" id="TCP43056.1"/>
    </source>
</evidence>
<comment type="caution">
    <text evidence="1">The sequence shown here is derived from an EMBL/GenBank/DDBJ whole genome shotgun (WGS) entry which is preliminary data.</text>
</comment>
<reference evidence="1 2" key="1">
    <citation type="submission" date="2019-03" db="EMBL/GenBank/DDBJ databases">
        <title>Genomic Encyclopedia of Type Strains, Phase IV (KMG-IV): sequencing the most valuable type-strain genomes for metagenomic binning, comparative biology and taxonomic classification.</title>
        <authorList>
            <person name="Goeker M."/>
        </authorList>
    </citation>
    <scope>NUCLEOTIDE SEQUENCE [LARGE SCALE GENOMIC DNA]</scope>
    <source>
        <strain evidence="1 2">DSM 18063</strain>
    </source>
</reference>